<dbReference type="WBParaSite" id="JU765_v2.g4677.t1">
    <property type="protein sequence ID" value="JU765_v2.g4677.t1"/>
    <property type="gene ID" value="JU765_v2.g4677"/>
</dbReference>
<name>A0AC34R9U8_9BILA</name>
<evidence type="ECO:0000313" key="1">
    <source>
        <dbReference type="Proteomes" id="UP000887576"/>
    </source>
</evidence>
<reference evidence="2" key="1">
    <citation type="submission" date="2022-11" db="UniProtKB">
        <authorList>
            <consortium name="WormBaseParasite"/>
        </authorList>
    </citation>
    <scope>IDENTIFICATION</scope>
</reference>
<proteinExistence type="predicted"/>
<accession>A0AC34R9U8</accession>
<sequence length="67" mass="7263">MMDENQAPGAQDPCSSKPLPKPITNQSSNPKTSAKQCLTTTTRKRPAPPLTPISALNHRLQKLQGLQ</sequence>
<organism evidence="1 2">
    <name type="scientific">Panagrolaimus sp. JU765</name>
    <dbReference type="NCBI Taxonomy" id="591449"/>
    <lineage>
        <taxon>Eukaryota</taxon>
        <taxon>Metazoa</taxon>
        <taxon>Ecdysozoa</taxon>
        <taxon>Nematoda</taxon>
        <taxon>Chromadorea</taxon>
        <taxon>Rhabditida</taxon>
        <taxon>Tylenchina</taxon>
        <taxon>Panagrolaimomorpha</taxon>
        <taxon>Panagrolaimoidea</taxon>
        <taxon>Panagrolaimidae</taxon>
        <taxon>Panagrolaimus</taxon>
    </lineage>
</organism>
<dbReference type="Proteomes" id="UP000887576">
    <property type="component" value="Unplaced"/>
</dbReference>
<evidence type="ECO:0000313" key="2">
    <source>
        <dbReference type="WBParaSite" id="JU765_v2.g4677.t1"/>
    </source>
</evidence>
<protein>
    <submittedName>
        <fullName evidence="2">Uncharacterized protein</fullName>
    </submittedName>
</protein>